<evidence type="ECO:0000313" key="4">
    <source>
        <dbReference type="EMBL" id="MBB3152742.1"/>
    </source>
</evidence>
<keyword evidence="5" id="KW-1185">Reference proteome</keyword>
<proteinExistence type="inferred from homology"/>
<organism evidence="4 5">
    <name type="scientific">Paenibacillus endophyticus</name>
    <dbReference type="NCBI Taxonomy" id="1294268"/>
    <lineage>
        <taxon>Bacteria</taxon>
        <taxon>Bacillati</taxon>
        <taxon>Bacillota</taxon>
        <taxon>Bacilli</taxon>
        <taxon>Bacillales</taxon>
        <taxon>Paenibacillaceae</taxon>
        <taxon>Paenibacillus</taxon>
    </lineage>
</organism>
<dbReference type="RefSeq" id="WP_183562981.1">
    <property type="nucleotide sequence ID" value="NZ_CBCSLB010000006.1"/>
</dbReference>
<dbReference type="Gene3D" id="3.40.50.2300">
    <property type="match status" value="2"/>
</dbReference>
<dbReference type="AlphaFoldDB" id="A0A7W5GBA1"/>
<evidence type="ECO:0000256" key="2">
    <source>
        <dbReference type="ARBA" id="ARBA00022729"/>
    </source>
</evidence>
<comment type="caution">
    <text evidence="4">The sequence shown here is derived from an EMBL/GenBank/DDBJ whole genome shotgun (WGS) entry which is preliminary data.</text>
</comment>
<dbReference type="PANTHER" id="PTHR30483">
    <property type="entry name" value="LEUCINE-SPECIFIC-BINDING PROTEIN"/>
    <property type="match status" value="1"/>
</dbReference>
<keyword evidence="2" id="KW-0732">Signal</keyword>
<comment type="similarity">
    <text evidence="1">Belongs to the leucine-binding protein family.</text>
</comment>
<protein>
    <submittedName>
        <fullName evidence="4">Branched-chain amino acid transport system substrate-binding protein</fullName>
    </submittedName>
</protein>
<gene>
    <name evidence="4" type="ORF">FHS16_002799</name>
</gene>
<name>A0A7W5GBA1_9BACL</name>
<evidence type="ECO:0000256" key="1">
    <source>
        <dbReference type="ARBA" id="ARBA00010062"/>
    </source>
</evidence>
<dbReference type="EMBL" id="JACHXW010000007">
    <property type="protein sequence ID" value="MBB3152742.1"/>
    <property type="molecule type" value="Genomic_DNA"/>
</dbReference>
<dbReference type="PROSITE" id="PS51257">
    <property type="entry name" value="PROKAR_LIPOPROTEIN"/>
    <property type="match status" value="1"/>
</dbReference>
<dbReference type="InterPro" id="IPR051010">
    <property type="entry name" value="BCAA_transport"/>
</dbReference>
<evidence type="ECO:0000259" key="3">
    <source>
        <dbReference type="Pfam" id="PF13458"/>
    </source>
</evidence>
<dbReference type="InterPro" id="IPR028081">
    <property type="entry name" value="Leu-bd"/>
</dbReference>
<dbReference type="PANTHER" id="PTHR30483:SF6">
    <property type="entry name" value="PERIPLASMIC BINDING PROTEIN OF ABC TRANSPORTER FOR NATURAL AMINO ACIDS"/>
    <property type="match status" value="1"/>
</dbReference>
<dbReference type="Pfam" id="PF13458">
    <property type="entry name" value="Peripla_BP_6"/>
    <property type="match status" value="1"/>
</dbReference>
<reference evidence="4 5" key="1">
    <citation type="submission" date="2020-08" db="EMBL/GenBank/DDBJ databases">
        <title>Genomic Encyclopedia of Type Strains, Phase III (KMG-III): the genomes of soil and plant-associated and newly described type strains.</title>
        <authorList>
            <person name="Whitman W."/>
        </authorList>
    </citation>
    <scope>NUCLEOTIDE SEQUENCE [LARGE SCALE GENOMIC DNA]</scope>
    <source>
        <strain evidence="4 5">CECT 8234</strain>
    </source>
</reference>
<evidence type="ECO:0000313" key="5">
    <source>
        <dbReference type="Proteomes" id="UP000518605"/>
    </source>
</evidence>
<dbReference type="InterPro" id="IPR028082">
    <property type="entry name" value="Peripla_BP_I"/>
</dbReference>
<accession>A0A7W5GBA1</accession>
<dbReference type="Proteomes" id="UP000518605">
    <property type="component" value="Unassembled WGS sequence"/>
</dbReference>
<sequence length="415" mass="44075">MKKGSSNKWTLGLLVVVMAWVLAACGGGNGNVKEAEPVNAAGAGGEAASKEPILIGMSTEATGDNAMNSVNLYQGVQVAVDQINAKGGIGGRLVELVVRDTEQNPTRGISIIRDFSQKEKVLAAIGGFHSTVMLAQSPIIMEEKFPFMVATSNVPASVESGMPWTFGVRMNANITAQYALKFIKEHFNTTNIAVLHENGGYGKGAAAAMTKVLEAEGLKPVAVESFDNAKDKDMTAQVNRAKEAGAEVVYLFGQGAANGYVLQAMDKLGWKVPIVGENGMANKGAQEVGKELAEGTYAIQTANFNVDQTRETAKVFLADFTAKFGHIPTTFASAAQGYDGAMMIFQAIEKAGLTGDLAKDREAIKNTLETGLGSYSGVIKDWDQAFTPDNHDAVDVNSYLMCVWKDGKLVISDKQ</sequence>
<dbReference type="SUPFAM" id="SSF53822">
    <property type="entry name" value="Periplasmic binding protein-like I"/>
    <property type="match status" value="1"/>
</dbReference>
<feature type="domain" description="Leucine-binding protein" evidence="3">
    <location>
        <begin position="52"/>
        <end position="393"/>
    </location>
</feature>